<feature type="domain" description="Ketopantoate reductase C-terminal" evidence="12">
    <location>
        <begin position="183"/>
        <end position="321"/>
    </location>
</feature>
<dbReference type="NCBIfam" id="TIGR00745">
    <property type="entry name" value="apbA_panE"/>
    <property type="match status" value="1"/>
</dbReference>
<keyword evidence="7 10" id="KW-0560">Oxidoreductase</keyword>
<accession>A0A7C9VIE3</accession>
<dbReference type="InterPro" id="IPR013752">
    <property type="entry name" value="KPA_reductase"/>
</dbReference>
<evidence type="ECO:0000256" key="2">
    <source>
        <dbReference type="ARBA" id="ARBA00007870"/>
    </source>
</evidence>
<dbReference type="InterPro" id="IPR008927">
    <property type="entry name" value="6-PGluconate_DH-like_C_sf"/>
</dbReference>
<dbReference type="SUPFAM" id="SSF48179">
    <property type="entry name" value="6-phosphogluconate dehydrogenase C-terminal domain-like"/>
    <property type="match status" value="1"/>
</dbReference>
<dbReference type="InterPro" id="IPR050838">
    <property type="entry name" value="Ketopantoate_reductase"/>
</dbReference>
<dbReference type="PANTHER" id="PTHR43765">
    <property type="entry name" value="2-DEHYDROPANTOATE 2-REDUCTASE-RELATED"/>
    <property type="match status" value="1"/>
</dbReference>
<protein>
    <recommendedName>
        <fullName evidence="4 10">2-dehydropantoate 2-reductase</fullName>
        <ecNumber evidence="3 10">1.1.1.169</ecNumber>
    </recommendedName>
    <alternativeName>
        <fullName evidence="8 10">Ketopantoate reductase</fullName>
    </alternativeName>
</protein>
<evidence type="ECO:0000313" key="14">
    <source>
        <dbReference type="Proteomes" id="UP000481252"/>
    </source>
</evidence>
<dbReference type="PANTHER" id="PTHR43765:SF2">
    <property type="entry name" value="2-DEHYDROPANTOATE 2-REDUCTASE"/>
    <property type="match status" value="1"/>
</dbReference>
<dbReference type="RefSeq" id="WP_165121466.1">
    <property type="nucleotide sequence ID" value="NZ_JAAKZG010000025.1"/>
</dbReference>
<evidence type="ECO:0000256" key="1">
    <source>
        <dbReference type="ARBA" id="ARBA00004994"/>
    </source>
</evidence>
<evidence type="ECO:0000256" key="5">
    <source>
        <dbReference type="ARBA" id="ARBA00022655"/>
    </source>
</evidence>
<evidence type="ECO:0000259" key="12">
    <source>
        <dbReference type="Pfam" id="PF08546"/>
    </source>
</evidence>
<dbReference type="PROSITE" id="PS51257">
    <property type="entry name" value="PROKAR_LIPOPROTEIN"/>
    <property type="match status" value="1"/>
</dbReference>
<comment type="function">
    <text evidence="10">Catalyzes the NADPH-dependent reduction of ketopantoate into pantoic acid.</text>
</comment>
<dbReference type="EC" id="1.1.1.169" evidence="3 10"/>
<comment type="similarity">
    <text evidence="2 10">Belongs to the ketopantoate reductase family.</text>
</comment>
<comment type="catalytic activity">
    <reaction evidence="9 10">
        <text>(R)-pantoate + NADP(+) = 2-dehydropantoate + NADPH + H(+)</text>
        <dbReference type="Rhea" id="RHEA:16233"/>
        <dbReference type="ChEBI" id="CHEBI:11561"/>
        <dbReference type="ChEBI" id="CHEBI:15378"/>
        <dbReference type="ChEBI" id="CHEBI:15980"/>
        <dbReference type="ChEBI" id="CHEBI:57783"/>
        <dbReference type="ChEBI" id="CHEBI:58349"/>
        <dbReference type="EC" id="1.1.1.169"/>
    </reaction>
</comment>
<dbReference type="Gene3D" id="1.10.1040.10">
    <property type="entry name" value="N-(1-d-carboxylethyl)-l-norvaline Dehydrogenase, domain 2"/>
    <property type="match status" value="1"/>
</dbReference>
<name>A0A7C9VIE3_9HYPH</name>
<dbReference type="Pfam" id="PF08546">
    <property type="entry name" value="ApbA_C"/>
    <property type="match status" value="1"/>
</dbReference>
<keyword evidence="6 10" id="KW-0521">NADP</keyword>
<dbReference type="NCBIfam" id="NF006083">
    <property type="entry name" value="PRK08229.1"/>
    <property type="match status" value="1"/>
</dbReference>
<evidence type="ECO:0000256" key="7">
    <source>
        <dbReference type="ARBA" id="ARBA00023002"/>
    </source>
</evidence>
<evidence type="ECO:0000256" key="9">
    <source>
        <dbReference type="ARBA" id="ARBA00048793"/>
    </source>
</evidence>
<evidence type="ECO:0000256" key="3">
    <source>
        <dbReference type="ARBA" id="ARBA00013014"/>
    </source>
</evidence>
<dbReference type="Proteomes" id="UP000481252">
    <property type="component" value="Unassembled WGS sequence"/>
</dbReference>
<evidence type="ECO:0000313" key="13">
    <source>
        <dbReference type="EMBL" id="NGN45091.1"/>
    </source>
</evidence>
<sequence>MASKRASIVIAGAGSIGCHAGACLALSGRKVTLLARSRIVSAIQDGGLRVTDLDGLDRLLAADGFSVTADPKAALAGADVVLVTVKSGATDEMAGLIAAHAPETAVVVSLQNGVDNAGRLRSLLTGHKVLAGMVPFNVVQSDENERPIRFHRATSGTVLIEPGAAGLADLLNVEGFAVAGHDDIKAVQWGKLLLNLINALVALSDLPVAALLADRRWRLLLAAQMEEGLAAMRAAGIKPGRIAGPPPALMPRLLRLPNWLFLRLARRMLAIDPTARSSMWEDLTRGRPTEIDHLQGKVLALARNTGTPAPVNARVADLIRDAEAKKAGSPGLSPEVVSGG</sequence>
<dbReference type="GO" id="GO:0015940">
    <property type="term" value="P:pantothenate biosynthetic process"/>
    <property type="evidence" value="ECO:0007669"/>
    <property type="project" value="UniProtKB-UniPathway"/>
</dbReference>
<keyword evidence="5 10" id="KW-0566">Pantothenate biosynthesis</keyword>
<dbReference type="SUPFAM" id="SSF51735">
    <property type="entry name" value="NAD(P)-binding Rossmann-fold domains"/>
    <property type="match status" value="1"/>
</dbReference>
<evidence type="ECO:0000256" key="6">
    <source>
        <dbReference type="ARBA" id="ARBA00022857"/>
    </source>
</evidence>
<dbReference type="GO" id="GO:0005737">
    <property type="term" value="C:cytoplasm"/>
    <property type="evidence" value="ECO:0007669"/>
    <property type="project" value="TreeGrafter"/>
</dbReference>
<dbReference type="GO" id="GO:0050661">
    <property type="term" value="F:NADP binding"/>
    <property type="evidence" value="ECO:0007669"/>
    <property type="project" value="TreeGrafter"/>
</dbReference>
<dbReference type="AlphaFoldDB" id="A0A7C9VIE3"/>
<dbReference type="Pfam" id="PF02558">
    <property type="entry name" value="ApbA"/>
    <property type="match status" value="1"/>
</dbReference>
<evidence type="ECO:0000256" key="10">
    <source>
        <dbReference type="RuleBase" id="RU362068"/>
    </source>
</evidence>
<evidence type="ECO:0000256" key="8">
    <source>
        <dbReference type="ARBA" id="ARBA00032024"/>
    </source>
</evidence>
<organism evidence="13 14">
    <name type="scientific">Mesorhizobium zhangyense</name>
    <dbReference type="NCBI Taxonomy" id="1776730"/>
    <lineage>
        <taxon>Bacteria</taxon>
        <taxon>Pseudomonadati</taxon>
        <taxon>Pseudomonadota</taxon>
        <taxon>Alphaproteobacteria</taxon>
        <taxon>Hyphomicrobiales</taxon>
        <taxon>Phyllobacteriaceae</taxon>
        <taxon>Mesorhizobium</taxon>
    </lineage>
</organism>
<comment type="caution">
    <text evidence="13">The sequence shown here is derived from an EMBL/GenBank/DDBJ whole genome shotgun (WGS) entry which is preliminary data.</text>
</comment>
<reference evidence="13 14" key="1">
    <citation type="submission" date="2020-02" db="EMBL/GenBank/DDBJ databases">
        <title>Genome sequence of the type strain CGMCC 1.15528 of Mesorhizobium zhangyense.</title>
        <authorList>
            <person name="Gao J."/>
            <person name="Sun J."/>
        </authorList>
    </citation>
    <scope>NUCLEOTIDE SEQUENCE [LARGE SCALE GENOMIC DNA]</scope>
    <source>
        <strain evidence="13 14">CGMCC 1.15528</strain>
    </source>
</reference>
<dbReference type="Gene3D" id="3.40.50.720">
    <property type="entry name" value="NAD(P)-binding Rossmann-like Domain"/>
    <property type="match status" value="1"/>
</dbReference>
<evidence type="ECO:0000256" key="4">
    <source>
        <dbReference type="ARBA" id="ARBA00019465"/>
    </source>
</evidence>
<dbReference type="InterPro" id="IPR013328">
    <property type="entry name" value="6PGD_dom2"/>
</dbReference>
<comment type="pathway">
    <text evidence="1 10">Cofactor biosynthesis; (R)-pantothenate biosynthesis; (R)-pantoate from 3-methyl-2-oxobutanoate: step 2/2.</text>
</comment>
<proteinExistence type="inferred from homology"/>
<dbReference type="InterPro" id="IPR036291">
    <property type="entry name" value="NAD(P)-bd_dom_sf"/>
</dbReference>
<dbReference type="GO" id="GO:0008677">
    <property type="term" value="F:2-dehydropantoate 2-reductase activity"/>
    <property type="evidence" value="ECO:0007669"/>
    <property type="project" value="UniProtKB-EC"/>
</dbReference>
<dbReference type="InterPro" id="IPR013332">
    <property type="entry name" value="KPR_N"/>
</dbReference>
<keyword evidence="14" id="KW-1185">Reference proteome</keyword>
<gene>
    <name evidence="13" type="ORF">G6N74_28965</name>
</gene>
<dbReference type="EMBL" id="JAAKZG010000025">
    <property type="protein sequence ID" value="NGN45091.1"/>
    <property type="molecule type" value="Genomic_DNA"/>
</dbReference>
<dbReference type="UniPathway" id="UPA00028">
    <property type="reaction ID" value="UER00004"/>
</dbReference>
<dbReference type="InterPro" id="IPR003710">
    <property type="entry name" value="ApbA"/>
</dbReference>
<evidence type="ECO:0000259" key="11">
    <source>
        <dbReference type="Pfam" id="PF02558"/>
    </source>
</evidence>
<feature type="domain" description="Ketopantoate reductase N-terminal" evidence="11">
    <location>
        <begin position="8"/>
        <end position="161"/>
    </location>
</feature>